<dbReference type="PANTHER" id="PTHR33882">
    <property type="entry name" value="PATHOGENIC TYPE III EFFECTOR AVIRULENCE FACTOR AVR AVRRPT-CLEAVAGE: CLEAVAGE SITE PROTEIN"/>
    <property type="match status" value="1"/>
</dbReference>
<comment type="caution">
    <text evidence="2">The sequence shown here is derived from an EMBL/GenBank/DDBJ whole genome shotgun (WGS) entry which is preliminary data.</text>
</comment>
<organism evidence="2 3">
    <name type="scientific">Vanilla planifolia</name>
    <name type="common">Vanilla</name>
    <dbReference type="NCBI Taxonomy" id="51239"/>
    <lineage>
        <taxon>Eukaryota</taxon>
        <taxon>Viridiplantae</taxon>
        <taxon>Streptophyta</taxon>
        <taxon>Embryophyta</taxon>
        <taxon>Tracheophyta</taxon>
        <taxon>Spermatophyta</taxon>
        <taxon>Magnoliopsida</taxon>
        <taxon>Liliopsida</taxon>
        <taxon>Asparagales</taxon>
        <taxon>Orchidaceae</taxon>
        <taxon>Vanilloideae</taxon>
        <taxon>Vanilleae</taxon>
        <taxon>Vanilla</taxon>
    </lineage>
</organism>
<gene>
    <name evidence="2" type="ORF">HPP92_010960</name>
</gene>
<feature type="domain" description="RIN4 pathogenic type III effector avirulence factor Avr cleavage site" evidence="1">
    <location>
        <begin position="91"/>
        <end position="122"/>
    </location>
</feature>
<accession>A0A835V4K1</accession>
<dbReference type="Pfam" id="PF05627">
    <property type="entry name" value="AvrRpt-cleavage"/>
    <property type="match status" value="2"/>
</dbReference>
<name>A0A835V4K1_VANPL</name>
<dbReference type="Proteomes" id="UP000639772">
    <property type="component" value="Unassembled WGS sequence"/>
</dbReference>
<dbReference type="PANTHER" id="PTHR33882:SF2">
    <property type="entry name" value="EXPRESSED PROTEIN"/>
    <property type="match status" value="1"/>
</dbReference>
<evidence type="ECO:0000259" key="1">
    <source>
        <dbReference type="Pfam" id="PF05627"/>
    </source>
</evidence>
<protein>
    <recommendedName>
        <fullName evidence="1">RIN4 pathogenic type III effector avirulence factor Avr cleavage site domain-containing protein</fullName>
    </recommendedName>
</protein>
<proteinExistence type="predicted"/>
<evidence type="ECO:0000313" key="3">
    <source>
        <dbReference type="Proteomes" id="UP000639772"/>
    </source>
</evidence>
<evidence type="ECO:0000313" key="2">
    <source>
        <dbReference type="EMBL" id="KAG0482876.1"/>
    </source>
</evidence>
<sequence>MGKNQQGTKGDSMSVPAFGAWDMQQGMTDYSLNFSKIRQMRMQSKSDYSIISVGNEAELLPPPPVASSVGTDAVVRPAVRQRGSPSVKKDEWMSVPAFGEWDMQQAVPDYSLDFSKVRQKKMQSKSDYFMISVGNEAELLPRPLVASSDGVDAVVPSTVHHRGSLPWRKKFMSCLVCF</sequence>
<dbReference type="OrthoDB" id="1880088at2759"/>
<dbReference type="AlphaFoldDB" id="A0A835V4K1"/>
<feature type="domain" description="RIN4 pathogenic type III effector avirulence factor Avr cleavage site" evidence="1">
    <location>
        <begin position="12"/>
        <end position="41"/>
    </location>
</feature>
<dbReference type="InterPro" id="IPR008700">
    <property type="entry name" value="TypeIII_avirulence_cleave"/>
</dbReference>
<dbReference type="EMBL" id="JADCNM010000005">
    <property type="protein sequence ID" value="KAG0482876.1"/>
    <property type="molecule type" value="Genomic_DNA"/>
</dbReference>
<reference evidence="2 3" key="1">
    <citation type="journal article" date="2020" name="Nat. Food">
        <title>A phased Vanilla planifolia genome enables genetic improvement of flavour and production.</title>
        <authorList>
            <person name="Hasing T."/>
            <person name="Tang H."/>
            <person name="Brym M."/>
            <person name="Khazi F."/>
            <person name="Huang T."/>
            <person name="Chambers A.H."/>
        </authorList>
    </citation>
    <scope>NUCLEOTIDE SEQUENCE [LARGE SCALE GENOMIC DNA]</scope>
    <source>
        <tissue evidence="2">Leaf</tissue>
    </source>
</reference>